<proteinExistence type="inferred from homology"/>
<name>A0A6A5RUX5_9PLEO</name>
<evidence type="ECO:0000313" key="10">
    <source>
        <dbReference type="Proteomes" id="UP000800082"/>
    </source>
</evidence>
<organism evidence="9 10">
    <name type="scientific">Didymella exigua CBS 183.55</name>
    <dbReference type="NCBI Taxonomy" id="1150837"/>
    <lineage>
        <taxon>Eukaryota</taxon>
        <taxon>Fungi</taxon>
        <taxon>Dikarya</taxon>
        <taxon>Ascomycota</taxon>
        <taxon>Pezizomycotina</taxon>
        <taxon>Dothideomycetes</taxon>
        <taxon>Pleosporomycetidae</taxon>
        <taxon>Pleosporales</taxon>
        <taxon>Pleosporineae</taxon>
        <taxon>Didymellaceae</taxon>
        <taxon>Didymella</taxon>
    </lineage>
</organism>
<evidence type="ECO:0000256" key="3">
    <source>
        <dbReference type="ARBA" id="ARBA00022989"/>
    </source>
</evidence>
<gene>
    <name evidence="9" type="ORF">M421DRAFT_287600</name>
</gene>
<keyword evidence="2 7" id="KW-0812">Transmembrane</keyword>
<dbReference type="AlphaFoldDB" id="A0A6A5RUX5"/>
<dbReference type="RefSeq" id="XP_033452499.1">
    <property type="nucleotide sequence ID" value="XM_033588995.1"/>
</dbReference>
<feature type="region of interest" description="Disordered" evidence="6">
    <location>
        <begin position="435"/>
        <end position="454"/>
    </location>
</feature>
<feature type="transmembrane region" description="Helical" evidence="7">
    <location>
        <begin position="173"/>
        <end position="195"/>
    </location>
</feature>
<evidence type="ECO:0000256" key="4">
    <source>
        <dbReference type="ARBA" id="ARBA00023136"/>
    </source>
</evidence>
<protein>
    <recommendedName>
        <fullName evidence="8">Rhodopsin domain-containing protein</fullName>
    </recommendedName>
</protein>
<dbReference type="InterPro" id="IPR052337">
    <property type="entry name" value="SAT4-like"/>
</dbReference>
<dbReference type="PANTHER" id="PTHR33048">
    <property type="entry name" value="PTH11-LIKE INTEGRAL MEMBRANE PROTEIN (AFU_ORTHOLOGUE AFUA_5G11245)"/>
    <property type="match status" value="1"/>
</dbReference>
<evidence type="ECO:0000313" key="9">
    <source>
        <dbReference type="EMBL" id="KAF1932251.1"/>
    </source>
</evidence>
<dbReference type="GeneID" id="54346642"/>
<sequence length="454" mass="50393">MVSAYFNTPPANELDERIVAGILLLAGLAPNIKDPKDGVTIPPLRPTENYHFETKGPGIIAALSVCMVILTVVTFLRLGIRLFVHGVRFGADDWLIIPAYLLSMAYPALQIAMVQYGGAGKHFYDITYQEYRHYKYLAPSAATVFYVYVGLLKMSIALFNIRLTTLTTRFWKNVNWAFFVICAAYTFAALFLNVFKCNPQYASFDLLRIAESGKVPKCLSVNSMNSILRLNLALDFTALAIPVIVLWKVQLSWKKKARIFGLLSIGLIACIASVMTLVSQYTLEKDPLWNYTTLLAMIMLELVVSLIAACAPTLSYLLPRSMYSKHYASNSASKTIGQKSATGFGSRLSKNDHALRVRPVNGEDGDSEEEERRIIVKEDIEMEWQGNRRSGVHVSQVSDRSGDDGSLTSWCDDHKTGAVIYDGRQHGESTRAWVSTDLSGRNGPGRGTRPGHAI</sequence>
<evidence type="ECO:0000256" key="2">
    <source>
        <dbReference type="ARBA" id="ARBA00022692"/>
    </source>
</evidence>
<accession>A0A6A5RUX5</accession>
<dbReference type="OrthoDB" id="5429740at2759"/>
<feature type="transmembrane region" description="Helical" evidence="7">
    <location>
        <begin position="136"/>
        <end position="161"/>
    </location>
</feature>
<dbReference type="Proteomes" id="UP000800082">
    <property type="component" value="Unassembled WGS sequence"/>
</dbReference>
<dbReference type="GO" id="GO:0016020">
    <property type="term" value="C:membrane"/>
    <property type="evidence" value="ECO:0007669"/>
    <property type="project" value="UniProtKB-SubCell"/>
</dbReference>
<feature type="region of interest" description="Disordered" evidence="6">
    <location>
        <begin position="387"/>
        <end position="409"/>
    </location>
</feature>
<keyword evidence="10" id="KW-1185">Reference proteome</keyword>
<evidence type="ECO:0000256" key="7">
    <source>
        <dbReference type="SAM" id="Phobius"/>
    </source>
</evidence>
<feature type="transmembrane region" description="Helical" evidence="7">
    <location>
        <begin position="294"/>
        <end position="318"/>
    </location>
</feature>
<evidence type="ECO:0000256" key="5">
    <source>
        <dbReference type="ARBA" id="ARBA00038359"/>
    </source>
</evidence>
<feature type="transmembrane region" description="Helical" evidence="7">
    <location>
        <begin position="227"/>
        <end position="247"/>
    </location>
</feature>
<comment type="subcellular location">
    <subcellularLocation>
        <location evidence="1">Membrane</location>
        <topology evidence="1">Multi-pass membrane protein</topology>
    </subcellularLocation>
</comment>
<dbReference type="InterPro" id="IPR049326">
    <property type="entry name" value="Rhodopsin_dom_fungi"/>
</dbReference>
<feature type="transmembrane region" description="Helical" evidence="7">
    <location>
        <begin position="259"/>
        <end position="282"/>
    </location>
</feature>
<feature type="domain" description="Rhodopsin" evidence="8">
    <location>
        <begin position="76"/>
        <end position="318"/>
    </location>
</feature>
<evidence type="ECO:0000256" key="1">
    <source>
        <dbReference type="ARBA" id="ARBA00004141"/>
    </source>
</evidence>
<keyword evidence="3 7" id="KW-1133">Transmembrane helix</keyword>
<feature type="transmembrane region" description="Helical" evidence="7">
    <location>
        <begin position="95"/>
        <end position="116"/>
    </location>
</feature>
<evidence type="ECO:0000256" key="6">
    <source>
        <dbReference type="SAM" id="MobiDB-lite"/>
    </source>
</evidence>
<dbReference type="PANTHER" id="PTHR33048:SF129">
    <property type="entry name" value="INTEGRAL MEMBRANE PROTEIN-RELATED"/>
    <property type="match status" value="1"/>
</dbReference>
<dbReference type="Pfam" id="PF20684">
    <property type="entry name" value="Fung_rhodopsin"/>
    <property type="match status" value="1"/>
</dbReference>
<comment type="similarity">
    <text evidence="5">Belongs to the SAT4 family.</text>
</comment>
<feature type="transmembrane region" description="Helical" evidence="7">
    <location>
        <begin position="59"/>
        <end position="83"/>
    </location>
</feature>
<keyword evidence="4 7" id="KW-0472">Membrane</keyword>
<reference evidence="9" key="1">
    <citation type="journal article" date="2020" name="Stud. Mycol.">
        <title>101 Dothideomycetes genomes: a test case for predicting lifestyles and emergence of pathogens.</title>
        <authorList>
            <person name="Haridas S."/>
            <person name="Albert R."/>
            <person name="Binder M."/>
            <person name="Bloem J."/>
            <person name="Labutti K."/>
            <person name="Salamov A."/>
            <person name="Andreopoulos B."/>
            <person name="Baker S."/>
            <person name="Barry K."/>
            <person name="Bills G."/>
            <person name="Bluhm B."/>
            <person name="Cannon C."/>
            <person name="Castanera R."/>
            <person name="Culley D."/>
            <person name="Daum C."/>
            <person name="Ezra D."/>
            <person name="Gonzalez J."/>
            <person name="Henrissat B."/>
            <person name="Kuo A."/>
            <person name="Liang C."/>
            <person name="Lipzen A."/>
            <person name="Lutzoni F."/>
            <person name="Magnuson J."/>
            <person name="Mondo S."/>
            <person name="Nolan M."/>
            <person name="Ohm R."/>
            <person name="Pangilinan J."/>
            <person name="Park H.-J."/>
            <person name="Ramirez L."/>
            <person name="Alfaro M."/>
            <person name="Sun H."/>
            <person name="Tritt A."/>
            <person name="Yoshinaga Y."/>
            <person name="Zwiers L.-H."/>
            <person name="Turgeon B."/>
            <person name="Goodwin S."/>
            <person name="Spatafora J."/>
            <person name="Crous P."/>
            <person name="Grigoriev I."/>
        </authorList>
    </citation>
    <scope>NUCLEOTIDE SEQUENCE</scope>
    <source>
        <strain evidence="9">CBS 183.55</strain>
    </source>
</reference>
<dbReference type="EMBL" id="ML978959">
    <property type="protein sequence ID" value="KAF1932251.1"/>
    <property type="molecule type" value="Genomic_DNA"/>
</dbReference>
<evidence type="ECO:0000259" key="8">
    <source>
        <dbReference type="Pfam" id="PF20684"/>
    </source>
</evidence>